<keyword evidence="5" id="KW-0539">Nucleus</keyword>
<dbReference type="CDD" id="cd11393">
    <property type="entry name" value="bHLH_AtbHLH_like"/>
    <property type="match status" value="1"/>
</dbReference>
<proteinExistence type="predicted"/>
<evidence type="ECO:0000256" key="4">
    <source>
        <dbReference type="ARBA" id="ARBA00023163"/>
    </source>
</evidence>
<dbReference type="GO" id="GO:0000978">
    <property type="term" value="F:RNA polymerase II cis-regulatory region sequence-specific DNA binding"/>
    <property type="evidence" value="ECO:0007669"/>
    <property type="project" value="TreeGrafter"/>
</dbReference>
<dbReference type="GO" id="GO:0046983">
    <property type="term" value="F:protein dimerization activity"/>
    <property type="evidence" value="ECO:0007669"/>
    <property type="project" value="InterPro"/>
</dbReference>
<reference evidence="8" key="1">
    <citation type="submission" date="2023-05" db="EMBL/GenBank/DDBJ databases">
        <title>Nepenthes gracilis genome sequencing.</title>
        <authorList>
            <person name="Fukushima K."/>
        </authorList>
    </citation>
    <scope>NUCLEOTIDE SEQUENCE</scope>
    <source>
        <strain evidence="8">SING2019-196</strain>
    </source>
</reference>
<name>A0AAD3T990_NEPGR</name>
<protein>
    <recommendedName>
        <fullName evidence="7">BHLH domain-containing protein</fullName>
    </recommendedName>
</protein>
<dbReference type="PANTHER" id="PTHR16223">
    <property type="entry name" value="TRANSCRIPTION FACTOR BHLH83-RELATED"/>
    <property type="match status" value="1"/>
</dbReference>
<organism evidence="8 9">
    <name type="scientific">Nepenthes gracilis</name>
    <name type="common">Slender pitcher plant</name>
    <dbReference type="NCBI Taxonomy" id="150966"/>
    <lineage>
        <taxon>Eukaryota</taxon>
        <taxon>Viridiplantae</taxon>
        <taxon>Streptophyta</taxon>
        <taxon>Embryophyta</taxon>
        <taxon>Tracheophyta</taxon>
        <taxon>Spermatophyta</taxon>
        <taxon>Magnoliopsida</taxon>
        <taxon>eudicotyledons</taxon>
        <taxon>Gunneridae</taxon>
        <taxon>Pentapetalae</taxon>
        <taxon>Caryophyllales</taxon>
        <taxon>Nepenthaceae</taxon>
        <taxon>Nepenthes</taxon>
    </lineage>
</organism>
<comment type="subcellular location">
    <subcellularLocation>
        <location evidence="1">Nucleus</location>
    </subcellularLocation>
</comment>
<gene>
    <name evidence="8" type="ORF">Nepgr_027020</name>
</gene>
<dbReference type="GO" id="GO:0000981">
    <property type="term" value="F:DNA-binding transcription factor activity, RNA polymerase II-specific"/>
    <property type="evidence" value="ECO:0007669"/>
    <property type="project" value="TreeGrafter"/>
</dbReference>
<evidence type="ECO:0000313" key="9">
    <source>
        <dbReference type="Proteomes" id="UP001279734"/>
    </source>
</evidence>
<feature type="region of interest" description="Disordered" evidence="6">
    <location>
        <begin position="186"/>
        <end position="207"/>
    </location>
</feature>
<dbReference type="Gene3D" id="4.10.280.10">
    <property type="entry name" value="Helix-loop-helix DNA-binding domain"/>
    <property type="match status" value="1"/>
</dbReference>
<dbReference type="SUPFAM" id="SSF47459">
    <property type="entry name" value="HLH, helix-loop-helix DNA-binding domain"/>
    <property type="match status" value="1"/>
</dbReference>
<dbReference type="InterPro" id="IPR045239">
    <property type="entry name" value="bHLH95_bHLH"/>
</dbReference>
<keyword evidence="9" id="KW-1185">Reference proteome</keyword>
<dbReference type="EMBL" id="BSYO01000029">
    <property type="protein sequence ID" value="GMH25177.1"/>
    <property type="molecule type" value="Genomic_DNA"/>
</dbReference>
<evidence type="ECO:0000256" key="3">
    <source>
        <dbReference type="ARBA" id="ARBA00023125"/>
    </source>
</evidence>
<evidence type="ECO:0000256" key="6">
    <source>
        <dbReference type="SAM" id="MobiDB-lite"/>
    </source>
</evidence>
<keyword evidence="4" id="KW-0804">Transcription</keyword>
<evidence type="ECO:0000256" key="2">
    <source>
        <dbReference type="ARBA" id="ARBA00023015"/>
    </source>
</evidence>
<evidence type="ECO:0000256" key="1">
    <source>
        <dbReference type="ARBA" id="ARBA00004123"/>
    </source>
</evidence>
<comment type="caution">
    <text evidence="8">The sequence shown here is derived from an EMBL/GenBank/DDBJ whole genome shotgun (WGS) entry which is preliminary data.</text>
</comment>
<dbReference type="Proteomes" id="UP001279734">
    <property type="component" value="Unassembled WGS sequence"/>
</dbReference>
<evidence type="ECO:0000256" key="5">
    <source>
        <dbReference type="ARBA" id="ARBA00023242"/>
    </source>
</evidence>
<evidence type="ECO:0000313" key="8">
    <source>
        <dbReference type="EMBL" id="GMH25177.1"/>
    </source>
</evidence>
<dbReference type="InterPro" id="IPR045843">
    <property type="entry name" value="IND-like"/>
</dbReference>
<dbReference type="AlphaFoldDB" id="A0AAD3T990"/>
<keyword evidence="3" id="KW-0238">DNA-binding</keyword>
<sequence>MDSANSRQQNQPLQHHHLPCSSPLPDQLPTYGASTAHEWSPNIPSFPWNGSNYDERLTGVSFLTSFAHQSQLSMAEMREEAHLPSPITYFGGANQNPSSYVESSWLINGRNSGLIQLPFSSSSASSSPSAAEYFFSSDKINGHWSPYDRNLGEEECVSWGVGEVKQRSATPLNSSSKASAFLNGVTGTKRRRQWSEPSKAAHAGAKKSPLKTSCAPFKVRKEKLGDRIAALHQLVSPFGKTDTASVLTEAIGYIQFLQDQIHVSVIRPHLLSIIEHRSWFK</sequence>
<dbReference type="PROSITE" id="PS50888">
    <property type="entry name" value="BHLH"/>
    <property type="match status" value="1"/>
</dbReference>
<evidence type="ECO:0000259" key="7">
    <source>
        <dbReference type="PROSITE" id="PS50888"/>
    </source>
</evidence>
<feature type="region of interest" description="Disordered" evidence="6">
    <location>
        <begin position="1"/>
        <end position="36"/>
    </location>
</feature>
<accession>A0AAD3T990</accession>
<dbReference type="InterPro" id="IPR011598">
    <property type="entry name" value="bHLH_dom"/>
</dbReference>
<keyword evidence="2" id="KW-0805">Transcription regulation</keyword>
<feature type="domain" description="BHLH" evidence="7">
    <location>
        <begin position="208"/>
        <end position="257"/>
    </location>
</feature>
<dbReference type="InterPro" id="IPR036638">
    <property type="entry name" value="HLH_DNA-bd_sf"/>
</dbReference>
<dbReference type="PANTHER" id="PTHR16223:SF56">
    <property type="entry name" value="TRANSCRIPTION FACTOR BHLH110"/>
    <property type="match status" value="1"/>
</dbReference>
<dbReference type="GO" id="GO:0005634">
    <property type="term" value="C:nucleus"/>
    <property type="evidence" value="ECO:0007669"/>
    <property type="project" value="UniProtKB-SubCell"/>
</dbReference>